<reference evidence="1 2" key="1">
    <citation type="submission" date="2017-10" db="EMBL/GenBank/DDBJ databases">
        <title>The draft genome sequence of Lewinella nigricans NBRC 102662.</title>
        <authorList>
            <person name="Wang K."/>
        </authorList>
    </citation>
    <scope>NUCLEOTIDE SEQUENCE [LARGE SCALE GENOMIC DNA]</scope>
    <source>
        <strain evidence="1 2">NBRC 102662</strain>
    </source>
</reference>
<gene>
    <name evidence="1" type="ORF">CRP01_05245</name>
</gene>
<evidence type="ECO:0000313" key="2">
    <source>
        <dbReference type="Proteomes" id="UP000223913"/>
    </source>
</evidence>
<protein>
    <submittedName>
        <fullName evidence="1">Uncharacterized protein</fullName>
    </submittedName>
</protein>
<sequence length="100" mass="11374">MVKSKARTTEMKAQAATVETHVISRGRFQYLLVVPDGPHAGKYLPETTLPDQYCRDKLQVVIDATVLDEKGMVYKPGPTDIPEEDFEVPKIRVEEIRMKE</sequence>
<dbReference type="Proteomes" id="UP000223913">
    <property type="component" value="Unassembled WGS sequence"/>
</dbReference>
<dbReference type="AlphaFoldDB" id="A0A2D0NGH0"/>
<comment type="caution">
    <text evidence="1">The sequence shown here is derived from an EMBL/GenBank/DDBJ whole genome shotgun (WGS) entry which is preliminary data.</text>
</comment>
<keyword evidence="2" id="KW-1185">Reference proteome</keyword>
<evidence type="ECO:0000313" key="1">
    <source>
        <dbReference type="EMBL" id="PHN07508.1"/>
    </source>
</evidence>
<accession>A0A2D0NGH0</accession>
<name>A0A2D0NGH0_FLAN2</name>
<organism evidence="1 2">
    <name type="scientific">Flavilitoribacter nigricans (strain ATCC 23147 / DSM 23189 / NBRC 102662 / NCIMB 1420 / SS-2)</name>
    <name type="common">Lewinella nigricans</name>
    <dbReference type="NCBI Taxonomy" id="1122177"/>
    <lineage>
        <taxon>Bacteria</taxon>
        <taxon>Pseudomonadati</taxon>
        <taxon>Bacteroidota</taxon>
        <taxon>Saprospiria</taxon>
        <taxon>Saprospirales</taxon>
        <taxon>Lewinellaceae</taxon>
        <taxon>Flavilitoribacter</taxon>
    </lineage>
</organism>
<dbReference type="EMBL" id="PDUD01000009">
    <property type="protein sequence ID" value="PHN07508.1"/>
    <property type="molecule type" value="Genomic_DNA"/>
</dbReference>
<proteinExistence type="predicted"/>